<dbReference type="GO" id="GO:0004494">
    <property type="term" value="F:methylmalonyl-CoA mutase activity"/>
    <property type="evidence" value="ECO:0007669"/>
    <property type="project" value="TreeGrafter"/>
</dbReference>
<protein>
    <submittedName>
        <fullName evidence="4">Methylmalonyl-CoA mutase</fullName>
    </submittedName>
</protein>
<dbReference type="KEGG" id="cfh:C1707_11850"/>
<dbReference type="PANTHER" id="PTHR48101">
    <property type="entry name" value="METHYLMALONYL-COA MUTASE, MITOCHONDRIAL-RELATED"/>
    <property type="match status" value="1"/>
</dbReference>
<dbReference type="Proteomes" id="UP000234483">
    <property type="component" value="Unassembled WGS sequence"/>
</dbReference>
<accession>A0A2N5CVV5</accession>
<dbReference type="InterPro" id="IPR016176">
    <property type="entry name" value="Cbl-dep_enz_cat"/>
</dbReference>
<evidence type="ECO:0000313" key="5">
    <source>
        <dbReference type="Proteomes" id="UP000234483"/>
    </source>
</evidence>
<evidence type="ECO:0000256" key="1">
    <source>
        <dbReference type="SAM" id="MobiDB-lite"/>
    </source>
</evidence>
<keyword evidence="6" id="KW-1185">Reference proteome</keyword>
<name>A0A2N5CVV5_9CAUL</name>
<reference evidence="4 5" key="1">
    <citation type="submission" date="2017-12" db="EMBL/GenBank/DDBJ databases">
        <title>The genome sequence of Caulobacter flavus CGMCC1 15093.</title>
        <authorList>
            <person name="Gao J."/>
            <person name="Mao X."/>
            <person name="Sun J."/>
        </authorList>
    </citation>
    <scope>NUCLEOTIDE SEQUENCE [LARGE SCALE GENOMIC DNA]</scope>
    <source>
        <strain evidence="4 5">CGMCC1 15093</strain>
    </source>
</reference>
<reference evidence="3 6" key="2">
    <citation type="submission" date="2018-01" db="EMBL/GenBank/DDBJ databases">
        <title>Complete genome sequence of Caulobacter flavus RHGG3.</title>
        <authorList>
            <person name="Yang E."/>
        </authorList>
    </citation>
    <scope>NUCLEOTIDE SEQUENCE [LARGE SCALE GENOMIC DNA]</scope>
    <source>
        <strain evidence="3 6">RHGG3</strain>
    </source>
</reference>
<dbReference type="InterPro" id="IPR006099">
    <property type="entry name" value="MeMalonylCoA_mutase_a/b_cat"/>
</dbReference>
<evidence type="ECO:0000259" key="2">
    <source>
        <dbReference type="Pfam" id="PF01642"/>
    </source>
</evidence>
<proteinExistence type="predicted"/>
<dbReference type="Pfam" id="PF01642">
    <property type="entry name" value="MM_CoA_mutase"/>
    <property type="match status" value="1"/>
</dbReference>
<dbReference type="Proteomes" id="UP000281192">
    <property type="component" value="Chromosome"/>
</dbReference>
<gene>
    <name evidence="3" type="ORF">C1707_11850</name>
    <name evidence="4" type="ORF">CFHF_08265</name>
</gene>
<dbReference type="AlphaFoldDB" id="A0A2N5CVV5"/>
<dbReference type="Gene3D" id="3.20.20.240">
    <property type="entry name" value="Methylmalonyl-CoA mutase"/>
    <property type="match status" value="1"/>
</dbReference>
<dbReference type="GO" id="GO:0005737">
    <property type="term" value="C:cytoplasm"/>
    <property type="evidence" value="ECO:0007669"/>
    <property type="project" value="TreeGrafter"/>
</dbReference>
<feature type="region of interest" description="Disordered" evidence="1">
    <location>
        <begin position="496"/>
        <end position="524"/>
    </location>
</feature>
<dbReference type="PANTHER" id="PTHR48101:SF4">
    <property type="entry name" value="METHYLMALONYL-COA MUTASE, MITOCHONDRIAL"/>
    <property type="match status" value="1"/>
</dbReference>
<sequence length="541" mass="56702">MGRGSPRSATSRAAHVNSVSLNACSWDLQALDLRGGRRATASKYKNAALQENPVVSEAPAPLADDFGPPDEALAQAKWLKLVEKTLKGADFDETLTRPTPDGIAIRPLYTVADAVTVARDLRPRDIDRPWDLRTRVAHPDPRHAGAEILKDLENGAASVLLALDPAGQTGVAVGSREDLARVLDGVLLDLAPVALDAGFLGPKAADWLASLAKAAPNAPLAFHMDPLTAWMQAGVSPGPIESHVFSAATVGARLAETYATASLFLATGRAVHEAGGSNTEELSVMAASAVAYAKALVRSGLSMEEAWSRIVLGVSLDGEYFTGVAKVRAVRALWDQLTRACGVVAPARIEARSSQRMLARADAWTNLLRLTAAGFAGAVGGADTVVLGNFTDAVGLPTAFARRQARNTQLVLMEESHLGRVADPAGGAWYLDTLTDQLARAAWGGFQAIENDGGIVKALESGLIADIVAETREGQQAAFADKSRKILGVTAFPNADDKTPETLTPDPGAFAVDGPDPRLPGPDSRCPALVPIRFAAAFEGA</sequence>
<dbReference type="EMBL" id="CP026100">
    <property type="protein sequence ID" value="AYV49550.1"/>
    <property type="molecule type" value="Genomic_DNA"/>
</dbReference>
<evidence type="ECO:0000313" key="6">
    <source>
        <dbReference type="Proteomes" id="UP000281192"/>
    </source>
</evidence>
<organism evidence="4 5">
    <name type="scientific">Caulobacter flavus</name>
    <dbReference type="NCBI Taxonomy" id="1679497"/>
    <lineage>
        <taxon>Bacteria</taxon>
        <taxon>Pseudomonadati</taxon>
        <taxon>Pseudomonadota</taxon>
        <taxon>Alphaproteobacteria</taxon>
        <taxon>Caulobacterales</taxon>
        <taxon>Caulobacteraceae</taxon>
        <taxon>Caulobacter</taxon>
    </lineage>
</organism>
<feature type="domain" description="Methylmalonyl-CoA mutase alpha/beta chain catalytic" evidence="2">
    <location>
        <begin position="166"/>
        <end position="507"/>
    </location>
</feature>
<dbReference type="OrthoDB" id="9762378at2"/>
<dbReference type="EMBL" id="PJRQ01000015">
    <property type="protein sequence ID" value="PLR17938.1"/>
    <property type="molecule type" value="Genomic_DNA"/>
</dbReference>
<evidence type="ECO:0000313" key="3">
    <source>
        <dbReference type="EMBL" id="AYV49550.1"/>
    </source>
</evidence>
<evidence type="ECO:0000313" key="4">
    <source>
        <dbReference type="EMBL" id="PLR17938.1"/>
    </source>
</evidence>
<dbReference type="GO" id="GO:0019678">
    <property type="term" value="P:propionate metabolic process, methylmalonyl pathway"/>
    <property type="evidence" value="ECO:0007669"/>
    <property type="project" value="TreeGrafter"/>
</dbReference>
<dbReference type="SUPFAM" id="SSF51703">
    <property type="entry name" value="Cobalamin (vitamin B12)-dependent enzymes"/>
    <property type="match status" value="1"/>
</dbReference>
<dbReference type="GO" id="GO:0031419">
    <property type="term" value="F:cobalamin binding"/>
    <property type="evidence" value="ECO:0007669"/>
    <property type="project" value="InterPro"/>
</dbReference>